<protein>
    <submittedName>
        <fullName evidence="2">Arylsulfatase</fullName>
    </submittedName>
</protein>
<evidence type="ECO:0000313" key="3">
    <source>
        <dbReference type="Proteomes" id="UP000070433"/>
    </source>
</evidence>
<keyword evidence="3" id="KW-1185">Reference proteome</keyword>
<dbReference type="InterPro" id="IPR052701">
    <property type="entry name" value="GAG_Ulvan_Degrading_Sulfatases"/>
</dbReference>
<evidence type="ECO:0000259" key="1">
    <source>
        <dbReference type="Pfam" id="PF00884"/>
    </source>
</evidence>
<sequence length="517" mass="58217">MASTGKSAKPNILVIWGDDIGISNLSCYSHGIMGYRTPNIDRLAKEGMMFTDSYGEQSCTAGRSSFITGQSVYRTGLSKVGIPGAPVGMSDKLVTIAALLKEQGYATGQFGKNHLGDRNEHLPTNHGFDEFFGNLYHLNAEEEPEMDDYPPEKDFPNFKKNFGPRGVLHSWATDKEDTTDLPRWGKVGKQKIEDTGPLIRKRMETCDDEFAAAAKDFIKRAKDEGKPFFVWLNTTHMHFITHTKPASRGQAGRWQSPYHDTMIDHDKLVGEVIDYLDQLGLTEDTFVMYSTDNGPHRNSWPDAGTTPFRSEKNTNWEGAFRVPLIVRWPGKIAAGSISNEIVQHHDWLPTFLAMAGASDVVDKLKKGYKAIGRTYKNHIDGMNLLPYLTGQEKKSPRNFFFYFSDDGDMLAVRMDNWKITFMEQRTAGTLAVWRDPFVRLRAPVMYNLRTDPFEFATVTSNTYNDWMFTHAFLIYAVQAVAGKFAETFKEFPPVQKPNTFTVDDALAKMGEAAGPSL</sequence>
<dbReference type="OrthoDB" id="9766107at2"/>
<feature type="domain" description="Sulfatase N-terminal" evidence="1">
    <location>
        <begin position="10"/>
        <end position="356"/>
    </location>
</feature>
<dbReference type="AlphaFoldDB" id="A0A127JW59"/>
<reference evidence="2 3" key="1">
    <citation type="journal article" date="2014" name="Int. J. Syst. Evol. Microbiol.">
        <title>Ramlibacter solisilvae sp. nov., isolated from forest soil, and emended description of the genus Ramlibacter.</title>
        <authorList>
            <person name="Lee H.J."/>
            <person name="Lee S.H."/>
            <person name="Lee S.S."/>
            <person name="Lee J.S."/>
            <person name="Kim Y."/>
            <person name="Kim S.C."/>
            <person name="Jeon C.O."/>
        </authorList>
    </citation>
    <scope>NUCLEOTIDE SEQUENCE [LARGE SCALE GENOMIC DNA]</scope>
    <source>
        <strain evidence="2 3">5-10</strain>
    </source>
</reference>
<dbReference type="Pfam" id="PF00884">
    <property type="entry name" value="Sulfatase"/>
    <property type="match status" value="1"/>
</dbReference>
<dbReference type="PATRIC" id="fig|94132.3.peg.3317"/>
<dbReference type="Gene3D" id="3.30.1120.10">
    <property type="match status" value="1"/>
</dbReference>
<dbReference type="EMBL" id="CP010951">
    <property type="protein sequence ID" value="AMO24113.1"/>
    <property type="molecule type" value="Genomic_DNA"/>
</dbReference>
<dbReference type="SUPFAM" id="SSF53649">
    <property type="entry name" value="Alkaline phosphatase-like"/>
    <property type="match status" value="1"/>
</dbReference>
<dbReference type="RefSeq" id="WP_061501494.1">
    <property type="nucleotide sequence ID" value="NZ_CP010951.1"/>
</dbReference>
<dbReference type="PANTHER" id="PTHR43751:SF2">
    <property type="entry name" value="SULFATASE N-TERMINAL DOMAIN-CONTAINING PROTEIN"/>
    <property type="match status" value="1"/>
</dbReference>
<dbReference type="InterPro" id="IPR000917">
    <property type="entry name" value="Sulfatase_N"/>
</dbReference>
<name>A0A127JW59_9BURK</name>
<dbReference type="PANTHER" id="PTHR43751">
    <property type="entry name" value="SULFATASE"/>
    <property type="match status" value="1"/>
</dbReference>
<gene>
    <name evidence="2" type="ORF">UC35_16265</name>
</gene>
<dbReference type="Proteomes" id="UP000070433">
    <property type="component" value="Chromosome"/>
</dbReference>
<dbReference type="Gene3D" id="3.40.720.10">
    <property type="entry name" value="Alkaline Phosphatase, subunit A"/>
    <property type="match status" value="1"/>
</dbReference>
<organism evidence="2 3">
    <name type="scientific">Ramlibacter tataouinensis</name>
    <dbReference type="NCBI Taxonomy" id="94132"/>
    <lineage>
        <taxon>Bacteria</taxon>
        <taxon>Pseudomonadati</taxon>
        <taxon>Pseudomonadota</taxon>
        <taxon>Betaproteobacteria</taxon>
        <taxon>Burkholderiales</taxon>
        <taxon>Comamonadaceae</taxon>
        <taxon>Ramlibacter</taxon>
    </lineage>
</organism>
<accession>A0A127JW59</accession>
<dbReference type="InterPro" id="IPR017850">
    <property type="entry name" value="Alkaline_phosphatase_core_sf"/>
</dbReference>
<evidence type="ECO:0000313" key="2">
    <source>
        <dbReference type="EMBL" id="AMO24113.1"/>
    </source>
</evidence>
<proteinExistence type="predicted"/>
<dbReference type="CDD" id="cd16142">
    <property type="entry name" value="ARS_like"/>
    <property type="match status" value="1"/>
</dbReference>